<comment type="caution">
    <text evidence="2">The sequence shown here is derived from an EMBL/GenBank/DDBJ whole genome shotgun (WGS) entry which is preliminary data.</text>
</comment>
<accession>A0ABT8YBH9</accession>
<evidence type="ECO:0000313" key="3">
    <source>
        <dbReference type="Proteomes" id="UP001169764"/>
    </source>
</evidence>
<keyword evidence="1" id="KW-0732">Signal</keyword>
<evidence type="ECO:0000256" key="1">
    <source>
        <dbReference type="SAM" id="SignalP"/>
    </source>
</evidence>
<keyword evidence="3" id="KW-1185">Reference proteome</keyword>
<evidence type="ECO:0000313" key="2">
    <source>
        <dbReference type="EMBL" id="MDO6415696.1"/>
    </source>
</evidence>
<sequence>MTFRIKGLAIAATATAVAMATPASATSFTFNTTGNNTTVTSKLFSSTVSGTTLNMRVSAWQAVDRSNSTDIDDIQSATLGLWDGGLGVTGYLSGSSGSSESTATNQHQIDNVGNVDFIMLQFDQAVSLSSISRNVYGLNGSTDSDAAYWADTTGALTVPWGSVAPLASYDISEKLWTEIPASPGNGVLTGTVPTASVWLVGASFLATRNDGFKISSLTVNYTPSAVPETSTWAMMVVGFGALGAAMRKRRAPGETKVTFG</sequence>
<feature type="chain" id="PRO_5046549151" evidence="1">
    <location>
        <begin position="26"/>
        <end position="260"/>
    </location>
</feature>
<name>A0ABT8YBH9_9SPHN</name>
<gene>
    <name evidence="2" type="ORF">Q4F19_15000</name>
</gene>
<protein>
    <submittedName>
        <fullName evidence="2">PEPxxWA-CTERM sorting domain-containing protein</fullName>
    </submittedName>
</protein>
<dbReference type="RefSeq" id="WP_303544013.1">
    <property type="nucleotide sequence ID" value="NZ_JAUOTP010000007.1"/>
</dbReference>
<dbReference type="EMBL" id="JAUOTP010000007">
    <property type="protein sequence ID" value="MDO6415696.1"/>
    <property type="molecule type" value="Genomic_DNA"/>
</dbReference>
<organism evidence="2 3">
    <name type="scientific">Sphingomonas natans</name>
    <dbReference type="NCBI Taxonomy" id="3063330"/>
    <lineage>
        <taxon>Bacteria</taxon>
        <taxon>Pseudomonadati</taxon>
        <taxon>Pseudomonadota</taxon>
        <taxon>Alphaproteobacteria</taxon>
        <taxon>Sphingomonadales</taxon>
        <taxon>Sphingomonadaceae</taxon>
        <taxon>Sphingomonas</taxon>
    </lineage>
</organism>
<dbReference type="Proteomes" id="UP001169764">
    <property type="component" value="Unassembled WGS sequence"/>
</dbReference>
<reference evidence="2" key="1">
    <citation type="submission" date="2023-07" db="EMBL/GenBank/DDBJ databases">
        <authorList>
            <person name="Kim M."/>
        </authorList>
    </citation>
    <scope>NUCLEOTIDE SEQUENCE</scope>
    <source>
        <strain evidence="2">BIUV-7</strain>
    </source>
</reference>
<proteinExistence type="predicted"/>
<feature type="signal peptide" evidence="1">
    <location>
        <begin position="1"/>
        <end position="25"/>
    </location>
</feature>
<dbReference type="NCBIfam" id="NF035944">
    <property type="entry name" value="PEPxxWA-CTERM"/>
    <property type="match status" value="1"/>
</dbReference>